<evidence type="ECO:0000313" key="2">
    <source>
        <dbReference type="Proteomes" id="UP000605013"/>
    </source>
</evidence>
<dbReference type="Proteomes" id="UP000605013">
    <property type="component" value="Unassembled WGS sequence"/>
</dbReference>
<comment type="caution">
    <text evidence="1">The sequence shown here is derived from an EMBL/GenBank/DDBJ whole genome shotgun (WGS) entry which is preliminary data.</text>
</comment>
<reference evidence="1 2" key="1">
    <citation type="submission" date="2020-12" db="EMBL/GenBank/DDBJ databases">
        <title>Olleya sediminilitoris sp. nov., isolated from a tidal flat.</title>
        <authorList>
            <person name="Park S."/>
            <person name="Yoon J.-H."/>
        </authorList>
    </citation>
    <scope>NUCLEOTIDE SEQUENCE [LARGE SCALE GENOMIC DNA]</scope>
    <source>
        <strain evidence="1 2">YSTF-M6</strain>
    </source>
</reference>
<evidence type="ECO:0000313" key="1">
    <source>
        <dbReference type="EMBL" id="MBL7558520.1"/>
    </source>
</evidence>
<dbReference type="SUPFAM" id="SSF53383">
    <property type="entry name" value="PLP-dependent transferases"/>
    <property type="match status" value="1"/>
</dbReference>
<accession>A0ABS1WHC0</accession>
<sequence length="345" mass="39745">MKNKEFGSDFHLCTESKWQTNNQNFFLKNTTLFLSGRTALYALLKQGIKKHNWKIVYFPSYYCQEVVKFIQNLTIDVKIYDFNPFLDTLDKDFNIIDSPTSVIINVDFFGLKHHLFPAIKKAVLVDDLTHNLQAIKTSTADFIFGSLRKELPIPSGGFLASSDGFKLPKGKQSRIANSIAIKKLTAMYLKKRYLEGLSNDKDTYRGIFIESEENLEGKLKSAKIPKTAKVILQNLDITKILKAKKENINQVLSNLNINQDIVLNIQKVRLGAGLVLQLKSKNNRDNLKSYLISNKIYPAVLWPGQRTKRDIEIEDRVLFLHLDYRYNTQDINHIINKLNCYFSNE</sequence>
<dbReference type="EMBL" id="JAEMEF010000001">
    <property type="protein sequence ID" value="MBL7558520.1"/>
    <property type="molecule type" value="Genomic_DNA"/>
</dbReference>
<organism evidence="1 2">
    <name type="scientific">Olleya sediminilitoris</name>
    <dbReference type="NCBI Taxonomy" id="2795739"/>
    <lineage>
        <taxon>Bacteria</taxon>
        <taxon>Pseudomonadati</taxon>
        <taxon>Bacteroidota</taxon>
        <taxon>Flavobacteriia</taxon>
        <taxon>Flavobacteriales</taxon>
        <taxon>Flavobacteriaceae</taxon>
    </lineage>
</organism>
<protein>
    <recommendedName>
        <fullName evidence="3">dTDP-4-amino-4,6-dideoxygalactose transaminase</fullName>
    </recommendedName>
</protein>
<evidence type="ECO:0008006" key="3">
    <source>
        <dbReference type="Google" id="ProtNLM"/>
    </source>
</evidence>
<gene>
    <name evidence="1" type="ORF">JAO71_01795</name>
</gene>
<dbReference type="InterPro" id="IPR015424">
    <property type="entry name" value="PyrdxlP-dep_Trfase"/>
</dbReference>
<keyword evidence="2" id="KW-1185">Reference proteome</keyword>
<name>A0ABS1WHC0_9FLAO</name>
<proteinExistence type="predicted"/>
<dbReference type="RefSeq" id="WP_054852271.1">
    <property type="nucleotide sequence ID" value="NZ_JAEMEF010000001.1"/>
</dbReference>